<gene>
    <name evidence="1" type="ORF">HKBW3S33_02449</name>
</gene>
<sequence length="70" mass="7933">MEHEGDLVLDADLALDENLIVHGDIAGRDGRRFNIRAENINAENINAENIRAWDIRAHDINAWNIDAENI</sequence>
<feature type="non-terminal residue" evidence="1">
    <location>
        <position position="70"/>
    </location>
</feature>
<dbReference type="AlphaFoldDB" id="A0A6V8P9M9"/>
<accession>A0A6V8P9M9</accession>
<keyword evidence="2" id="KW-1185">Reference proteome</keyword>
<name>A0A6V8P9M9_9ACTN</name>
<evidence type="ECO:0000313" key="2">
    <source>
        <dbReference type="Proteomes" id="UP000591948"/>
    </source>
</evidence>
<protein>
    <submittedName>
        <fullName evidence="1">Uncharacterized protein</fullName>
    </submittedName>
</protein>
<proteinExistence type="predicted"/>
<dbReference type="EMBL" id="BLRY01000589">
    <property type="protein sequence ID" value="GFP29033.1"/>
    <property type="molecule type" value="Genomic_DNA"/>
</dbReference>
<dbReference type="RefSeq" id="WP_176234182.1">
    <property type="nucleotide sequence ID" value="NZ_BLRY01000589.1"/>
</dbReference>
<reference evidence="1 2" key="1">
    <citation type="journal article" date="2020" name="Front. Microbiol.">
        <title>Single-cell genomics of novel Actinobacteria with the Wood-Ljungdahl pathway discovered in a serpentinizing system.</title>
        <authorList>
            <person name="Merino N."/>
            <person name="Kawai M."/>
            <person name="Boyd E.S."/>
            <person name="Colman D.R."/>
            <person name="McGlynn S.E."/>
            <person name="Nealson K.H."/>
            <person name="Kurokawa K."/>
            <person name="Hongoh Y."/>
        </authorList>
    </citation>
    <scope>NUCLEOTIDE SEQUENCE [LARGE SCALE GENOMIC DNA]</scope>
    <source>
        <strain evidence="1 2">S33</strain>
    </source>
</reference>
<evidence type="ECO:0000313" key="1">
    <source>
        <dbReference type="EMBL" id="GFP29033.1"/>
    </source>
</evidence>
<dbReference type="Proteomes" id="UP000591948">
    <property type="component" value="Unassembled WGS sequence"/>
</dbReference>
<organism evidence="1 2">
    <name type="scientific">Candidatus Hakubella thermalkaliphila</name>
    <dbReference type="NCBI Taxonomy" id="2754717"/>
    <lineage>
        <taxon>Bacteria</taxon>
        <taxon>Bacillati</taxon>
        <taxon>Actinomycetota</taxon>
        <taxon>Actinomycetota incertae sedis</taxon>
        <taxon>Candidatus Hakubellales</taxon>
        <taxon>Candidatus Hakubellaceae</taxon>
        <taxon>Candidatus Hakubella</taxon>
    </lineage>
</organism>
<comment type="caution">
    <text evidence="1">The sequence shown here is derived from an EMBL/GenBank/DDBJ whole genome shotgun (WGS) entry which is preliminary data.</text>
</comment>